<evidence type="ECO:0000313" key="7">
    <source>
        <dbReference type="Proteomes" id="UP001188597"/>
    </source>
</evidence>
<feature type="domain" description="PUM-HD" evidence="5">
    <location>
        <begin position="160"/>
        <end position="512"/>
    </location>
</feature>
<evidence type="ECO:0000313" key="6">
    <source>
        <dbReference type="EMBL" id="KAK3028422.1"/>
    </source>
</evidence>
<dbReference type="GO" id="GO:0006417">
    <property type="term" value="P:regulation of translation"/>
    <property type="evidence" value="ECO:0007669"/>
    <property type="project" value="UniProtKB-KW"/>
</dbReference>
<comment type="caution">
    <text evidence="6">The sequence shown here is derived from an EMBL/GenBank/DDBJ whole genome shotgun (WGS) entry which is preliminary data.</text>
</comment>
<dbReference type="InterPro" id="IPR016024">
    <property type="entry name" value="ARM-type_fold"/>
</dbReference>
<dbReference type="SUPFAM" id="SSF48371">
    <property type="entry name" value="ARM repeat"/>
    <property type="match status" value="1"/>
</dbReference>
<dbReference type="InterPro" id="IPR001313">
    <property type="entry name" value="Pumilio_RNA-bd_rpt"/>
</dbReference>
<dbReference type="Gene3D" id="1.25.10.10">
    <property type="entry name" value="Leucine-rich Repeat Variant"/>
    <property type="match status" value="1"/>
</dbReference>
<organism evidence="6 7">
    <name type="scientific">Escallonia herrerae</name>
    <dbReference type="NCBI Taxonomy" id="1293975"/>
    <lineage>
        <taxon>Eukaryota</taxon>
        <taxon>Viridiplantae</taxon>
        <taxon>Streptophyta</taxon>
        <taxon>Embryophyta</taxon>
        <taxon>Tracheophyta</taxon>
        <taxon>Spermatophyta</taxon>
        <taxon>Magnoliopsida</taxon>
        <taxon>eudicotyledons</taxon>
        <taxon>Gunneridae</taxon>
        <taxon>Pentapetalae</taxon>
        <taxon>asterids</taxon>
        <taxon>campanulids</taxon>
        <taxon>Escalloniales</taxon>
        <taxon>Escalloniaceae</taxon>
        <taxon>Escallonia</taxon>
    </lineage>
</organism>
<keyword evidence="7" id="KW-1185">Reference proteome</keyword>
<dbReference type="GO" id="GO:0003729">
    <property type="term" value="F:mRNA binding"/>
    <property type="evidence" value="ECO:0007669"/>
    <property type="project" value="TreeGrafter"/>
</dbReference>
<feature type="repeat" description="Pumilio" evidence="4">
    <location>
        <begin position="265"/>
        <end position="302"/>
    </location>
</feature>
<sequence length="622" mass="69020">MESSSPPKAPNRGDDDEDFMLSFGSLALGKDTGHLRSQETKVDKRPVAPFVTGITSEYRENIWAYQDSSHGGGAQAAIRKPCPGTYVGLESYEGYCLDNAPRAISRVPIGRNMSTDSPHGYPSAGNSGNGFLGGMRNSNDDLVRCNVTQNIYAHHGFSAATNGNNGSYSGTGYYLSNEVERSSSYGDRSIRNLLDKLDIDMLATDYYGSQNLQNLCSGRMRKEILERVHDFRQLMEDQYGHHLFQKLLDGSTENELELIVNQIASLNGDKLLSLATNAHGSNSFQRLIKHLKRSPRVASVLTSSLATRFSELLVDRTGRHVIKQCLNFLGDQPNEVLYDLAISKCRQLATDKVGCLSLNDCIDCISTSQRKELLDRIVQNADFLSKDPCGNYVVQHVLNLQNQELTEKICDKLQGHYRDLSSKKGGSHVLEKCISSKRGMVLAVEEFLDNGKTLGQIARDQYGNYVIQRALKATKVEDRERYGLLVSALLQNRGLEYHKYGKNIINVIASIEAFNRPAALLAEALLEPGHHRHRGLGVMLTNPVPPVVHLDVGQINTALLHLTARRQHPTTKTDAHRKLLLLVTTSLRPGPSTQFFLFLLRLHVIISIVSHNVSGGLVLQDW</sequence>
<keyword evidence="3" id="KW-0694">RNA-binding</keyword>
<evidence type="ECO:0000256" key="3">
    <source>
        <dbReference type="ARBA" id="ARBA00022884"/>
    </source>
</evidence>
<evidence type="ECO:0000256" key="2">
    <source>
        <dbReference type="ARBA" id="ARBA00022845"/>
    </source>
</evidence>
<feature type="repeat" description="Pumilio" evidence="4">
    <location>
        <begin position="446"/>
        <end position="487"/>
    </location>
</feature>
<dbReference type="Pfam" id="PF22493">
    <property type="entry name" value="PUF_NOP9"/>
    <property type="match status" value="1"/>
</dbReference>
<dbReference type="PANTHER" id="PTHR12537:SF137">
    <property type="entry name" value="PUMILIO HOMOLOG 16-RELATED"/>
    <property type="match status" value="1"/>
</dbReference>
<dbReference type="Proteomes" id="UP001188597">
    <property type="component" value="Unassembled WGS sequence"/>
</dbReference>
<protein>
    <recommendedName>
        <fullName evidence="5">PUM-HD domain-containing protein</fullName>
    </recommendedName>
</protein>
<dbReference type="Pfam" id="PF00806">
    <property type="entry name" value="PUF"/>
    <property type="match status" value="4"/>
</dbReference>
<feature type="repeat" description="Pumilio" evidence="4">
    <location>
        <begin position="304"/>
        <end position="339"/>
    </location>
</feature>
<keyword evidence="1" id="KW-0677">Repeat</keyword>
<reference evidence="6" key="1">
    <citation type="submission" date="2022-12" db="EMBL/GenBank/DDBJ databases">
        <title>Draft genome assemblies for two species of Escallonia (Escalloniales).</title>
        <authorList>
            <person name="Chanderbali A."/>
            <person name="Dervinis C."/>
            <person name="Anghel I."/>
            <person name="Soltis D."/>
            <person name="Soltis P."/>
            <person name="Zapata F."/>
        </authorList>
    </citation>
    <scope>NUCLEOTIDE SEQUENCE</scope>
    <source>
        <strain evidence="6">UCBG64.0493</strain>
        <tissue evidence="6">Leaf</tissue>
    </source>
</reference>
<evidence type="ECO:0000259" key="5">
    <source>
        <dbReference type="PROSITE" id="PS50303"/>
    </source>
</evidence>
<evidence type="ECO:0000256" key="4">
    <source>
        <dbReference type="PROSITE-ProRule" id="PRU00317"/>
    </source>
</evidence>
<feature type="repeat" description="Pumilio" evidence="4">
    <location>
        <begin position="376"/>
        <end position="411"/>
    </location>
</feature>
<accession>A0AA88WIT3</accession>
<dbReference type="GO" id="GO:0005737">
    <property type="term" value="C:cytoplasm"/>
    <property type="evidence" value="ECO:0007669"/>
    <property type="project" value="TreeGrafter"/>
</dbReference>
<dbReference type="SMART" id="SM00025">
    <property type="entry name" value="Pumilio"/>
    <property type="match status" value="7"/>
</dbReference>
<dbReference type="InterPro" id="IPR033133">
    <property type="entry name" value="PUM-HD"/>
</dbReference>
<dbReference type="InterPro" id="IPR011989">
    <property type="entry name" value="ARM-like"/>
</dbReference>
<dbReference type="PROSITE" id="PS50303">
    <property type="entry name" value="PUM_HD"/>
    <property type="match status" value="1"/>
</dbReference>
<dbReference type="PROSITE" id="PS50302">
    <property type="entry name" value="PUM"/>
    <property type="match status" value="5"/>
</dbReference>
<gene>
    <name evidence="6" type="ORF">RJ639_039632</name>
</gene>
<evidence type="ECO:0000256" key="1">
    <source>
        <dbReference type="ARBA" id="ARBA00022737"/>
    </source>
</evidence>
<keyword evidence="2" id="KW-0810">Translation regulation</keyword>
<dbReference type="EMBL" id="JAVXUP010000419">
    <property type="protein sequence ID" value="KAK3028422.1"/>
    <property type="molecule type" value="Genomic_DNA"/>
</dbReference>
<feature type="repeat" description="Pumilio" evidence="4">
    <location>
        <begin position="223"/>
        <end position="261"/>
    </location>
</feature>
<dbReference type="AlphaFoldDB" id="A0AA88WIT3"/>
<proteinExistence type="predicted"/>
<dbReference type="PANTHER" id="PTHR12537">
    <property type="entry name" value="RNA BINDING PROTEIN PUMILIO-RELATED"/>
    <property type="match status" value="1"/>
</dbReference>
<name>A0AA88WIT3_9ASTE</name>